<proteinExistence type="predicted"/>
<dbReference type="NCBIfam" id="NF038157">
    <property type="entry name" value="lanti_ALQxL"/>
    <property type="match status" value="1"/>
</dbReference>
<accession>A0ABW2TGQ6</accession>
<reference evidence="2" key="1">
    <citation type="journal article" date="2019" name="Int. J. Syst. Evol. Microbiol.">
        <title>The Global Catalogue of Microorganisms (GCM) 10K type strain sequencing project: providing services to taxonomists for standard genome sequencing and annotation.</title>
        <authorList>
            <consortium name="The Broad Institute Genomics Platform"/>
            <consortium name="The Broad Institute Genome Sequencing Center for Infectious Disease"/>
            <person name="Wu L."/>
            <person name="Ma J."/>
        </authorList>
    </citation>
    <scope>NUCLEOTIDE SEQUENCE [LARGE SCALE GENOMIC DNA]</scope>
    <source>
        <strain evidence="2">JCM 10083</strain>
    </source>
</reference>
<evidence type="ECO:0000313" key="1">
    <source>
        <dbReference type="EMBL" id="MFC7607160.1"/>
    </source>
</evidence>
<dbReference type="EMBL" id="JBHTEE010000001">
    <property type="protein sequence ID" value="MFC7607160.1"/>
    <property type="molecule type" value="Genomic_DNA"/>
</dbReference>
<dbReference type="Proteomes" id="UP001596514">
    <property type="component" value="Unassembled WGS sequence"/>
</dbReference>
<dbReference type="RefSeq" id="WP_343979127.1">
    <property type="nucleotide sequence ID" value="NZ_BAAAGK010000177.1"/>
</dbReference>
<protein>
    <submittedName>
        <fullName evidence="1">ALQxL family class IV lanthipeptide</fullName>
    </submittedName>
</protein>
<keyword evidence="2" id="KW-1185">Reference proteome</keyword>
<comment type="caution">
    <text evidence="1">The sequence shown here is derived from an EMBL/GenBank/DDBJ whole genome shotgun (WGS) entry which is preliminary data.</text>
</comment>
<gene>
    <name evidence="1" type="ORF">ACFQVD_44435</name>
</gene>
<organism evidence="1 2">
    <name type="scientific">Streptosporangium amethystogenes subsp. fukuiense</name>
    <dbReference type="NCBI Taxonomy" id="698418"/>
    <lineage>
        <taxon>Bacteria</taxon>
        <taxon>Bacillati</taxon>
        <taxon>Actinomycetota</taxon>
        <taxon>Actinomycetes</taxon>
        <taxon>Streptosporangiales</taxon>
        <taxon>Streptosporangiaceae</taxon>
        <taxon>Streptosporangium</taxon>
    </lineage>
</organism>
<evidence type="ECO:0000313" key="2">
    <source>
        <dbReference type="Proteomes" id="UP001596514"/>
    </source>
</evidence>
<name>A0ABW2TGQ6_9ACTN</name>
<sequence length="41" mass="4430">MELDINALDLLPAQAESHLAACEITCGHTCRTNNTCAETVR</sequence>